<dbReference type="EMBL" id="GFPF01002790">
    <property type="protein sequence ID" value="MAA13936.1"/>
    <property type="molecule type" value="Transcribed_RNA"/>
</dbReference>
<proteinExistence type="predicted"/>
<protein>
    <recommendedName>
        <fullName evidence="2">SWIM-type domain-containing protein</fullName>
    </recommendedName>
</protein>
<accession>A0A224Y8I6</accession>
<dbReference type="GO" id="GO:0008270">
    <property type="term" value="F:zinc ion binding"/>
    <property type="evidence" value="ECO:0007669"/>
    <property type="project" value="UniProtKB-KW"/>
</dbReference>
<dbReference type="InterPro" id="IPR007527">
    <property type="entry name" value="Znf_SWIM"/>
</dbReference>
<dbReference type="AlphaFoldDB" id="A0A224Y8I6"/>
<evidence type="ECO:0000259" key="2">
    <source>
        <dbReference type="PROSITE" id="PS50966"/>
    </source>
</evidence>
<keyword evidence="1" id="KW-0863">Zinc-finger</keyword>
<feature type="domain" description="SWIM-type" evidence="2">
    <location>
        <begin position="60"/>
        <end position="99"/>
    </location>
</feature>
<keyword evidence="1" id="KW-0862">Zinc</keyword>
<sequence length="150" mass="16820">MSQILFAGFRPIKEIGDYFHGAASKSGDKLHTASHVRDVKEVDGLDVHAKCRSQQGKQLYEVILHLDKDSRQLRGGYCSCRYGAAGTCKHCTAVALYITRHEDVSCTTQRQKWGQPSKVQSDDKASIEELFGNGIWSEKQEYHPLLHTPS</sequence>
<keyword evidence="1" id="KW-0479">Metal-binding</keyword>
<name>A0A224Y8I6_9ACAR</name>
<reference evidence="3" key="1">
    <citation type="journal article" date="2017" name="Parasit. Vectors">
        <title>Sialotranscriptomics of Rhipicephalus zambeziensis reveals intricate expression profiles of secretory proteins and suggests tight temporal transcriptional regulation during blood-feeding.</title>
        <authorList>
            <person name="de Castro M.H."/>
            <person name="de Klerk D."/>
            <person name="Pienaar R."/>
            <person name="Rees D.J.G."/>
            <person name="Mans B.J."/>
        </authorList>
    </citation>
    <scope>NUCLEOTIDE SEQUENCE</scope>
    <source>
        <tissue evidence="3">Salivary glands</tissue>
    </source>
</reference>
<dbReference type="PROSITE" id="PS50966">
    <property type="entry name" value="ZF_SWIM"/>
    <property type="match status" value="1"/>
</dbReference>
<organism evidence="3">
    <name type="scientific">Rhipicephalus zambeziensis</name>
    <dbReference type="NCBI Taxonomy" id="60191"/>
    <lineage>
        <taxon>Eukaryota</taxon>
        <taxon>Metazoa</taxon>
        <taxon>Ecdysozoa</taxon>
        <taxon>Arthropoda</taxon>
        <taxon>Chelicerata</taxon>
        <taxon>Arachnida</taxon>
        <taxon>Acari</taxon>
        <taxon>Parasitiformes</taxon>
        <taxon>Ixodida</taxon>
        <taxon>Ixodoidea</taxon>
        <taxon>Ixodidae</taxon>
        <taxon>Rhipicephalinae</taxon>
        <taxon>Rhipicephalus</taxon>
        <taxon>Rhipicephalus</taxon>
    </lineage>
</organism>
<evidence type="ECO:0000313" key="3">
    <source>
        <dbReference type="EMBL" id="MAA13936.1"/>
    </source>
</evidence>
<evidence type="ECO:0000256" key="1">
    <source>
        <dbReference type="PROSITE-ProRule" id="PRU00325"/>
    </source>
</evidence>